<dbReference type="Proteomes" id="UP000784294">
    <property type="component" value="Unassembled WGS sequence"/>
</dbReference>
<dbReference type="SUPFAM" id="SSF52540">
    <property type="entry name" value="P-loop containing nucleoside triphosphate hydrolases"/>
    <property type="match status" value="1"/>
</dbReference>
<keyword evidence="4" id="KW-0347">Helicase</keyword>
<keyword evidence="1 4" id="KW-0547">Nucleotide-binding</keyword>
<dbReference type="OrthoDB" id="1735at2759"/>
<comment type="function">
    <text evidence="4">RNA helicase.</text>
</comment>
<evidence type="ECO:0000313" key="7">
    <source>
        <dbReference type="Proteomes" id="UP000784294"/>
    </source>
</evidence>
<dbReference type="GO" id="GO:0003724">
    <property type="term" value="F:RNA helicase activity"/>
    <property type="evidence" value="ECO:0007669"/>
    <property type="project" value="UniProtKB-EC"/>
</dbReference>
<evidence type="ECO:0000259" key="5">
    <source>
        <dbReference type="Pfam" id="PF00270"/>
    </source>
</evidence>
<protein>
    <recommendedName>
        <fullName evidence="4">ATP-dependent RNA helicase</fullName>
        <ecNumber evidence="4">3.6.4.13</ecNumber>
    </recommendedName>
</protein>
<keyword evidence="4" id="KW-0694">RNA-binding</keyword>
<proteinExistence type="inferred from homology"/>
<evidence type="ECO:0000256" key="3">
    <source>
        <dbReference type="ARBA" id="ARBA00022840"/>
    </source>
</evidence>
<evidence type="ECO:0000313" key="6">
    <source>
        <dbReference type="EMBL" id="VEL23174.1"/>
    </source>
</evidence>
<comment type="catalytic activity">
    <reaction evidence="4">
        <text>ATP + H2O = ADP + phosphate + H(+)</text>
        <dbReference type="Rhea" id="RHEA:13065"/>
        <dbReference type="ChEBI" id="CHEBI:15377"/>
        <dbReference type="ChEBI" id="CHEBI:15378"/>
        <dbReference type="ChEBI" id="CHEBI:30616"/>
        <dbReference type="ChEBI" id="CHEBI:43474"/>
        <dbReference type="ChEBI" id="CHEBI:456216"/>
        <dbReference type="EC" id="3.6.4.13"/>
    </reaction>
</comment>
<sequence>MATAFETEMGVMPEISKAVQEMDWILPTDIQSEAVPLILGGGDVLMAAETGSGKTGAFCIPVIQIVYETIKDLESNKPITKSAKTAVPAHAKLNPHDRTQAMAIDPDGLLCQSRDPAGWHGARANLGVKNHGTILLYINICMPSYL</sequence>
<dbReference type="Pfam" id="PF00270">
    <property type="entry name" value="DEAD"/>
    <property type="match status" value="1"/>
</dbReference>
<comment type="domain">
    <text evidence="4">The Q motif is unique to and characteristic of the DEAD box family of RNA helicases and controls ATP binding and hydrolysis.</text>
</comment>
<accession>A0A3S5CI35</accession>
<evidence type="ECO:0000256" key="2">
    <source>
        <dbReference type="ARBA" id="ARBA00022801"/>
    </source>
</evidence>
<dbReference type="GO" id="GO:0016787">
    <property type="term" value="F:hydrolase activity"/>
    <property type="evidence" value="ECO:0007669"/>
    <property type="project" value="UniProtKB-KW"/>
</dbReference>
<gene>
    <name evidence="6" type="ORF">PXEA_LOCUS16614</name>
</gene>
<keyword evidence="7" id="KW-1185">Reference proteome</keyword>
<name>A0A3S5CI35_9PLAT</name>
<organism evidence="6 7">
    <name type="scientific">Protopolystoma xenopodis</name>
    <dbReference type="NCBI Taxonomy" id="117903"/>
    <lineage>
        <taxon>Eukaryota</taxon>
        <taxon>Metazoa</taxon>
        <taxon>Spiralia</taxon>
        <taxon>Lophotrochozoa</taxon>
        <taxon>Platyhelminthes</taxon>
        <taxon>Monogenea</taxon>
        <taxon>Polyopisthocotylea</taxon>
        <taxon>Polystomatidea</taxon>
        <taxon>Polystomatidae</taxon>
        <taxon>Protopolystoma</taxon>
    </lineage>
</organism>
<dbReference type="PANTHER" id="PTHR24031">
    <property type="entry name" value="RNA HELICASE"/>
    <property type="match status" value="1"/>
</dbReference>
<dbReference type="Gene3D" id="3.40.50.300">
    <property type="entry name" value="P-loop containing nucleotide triphosphate hydrolases"/>
    <property type="match status" value="1"/>
</dbReference>
<dbReference type="GO" id="GO:0005524">
    <property type="term" value="F:ATP binding"/>
    <property type="evidence" value="ECO:0007669"/>
    <property type="project" value="UniProtKB-UniRule"/>
</dbReference>
<dbReference type="GO" id="GO:0003723">
    <property type="term" value="F:RNA binding"/>
    <property type="evidence" value="ECO:0007669"/>
    <property type="project" value="UniProtKB-UniRule"/>
</dbReference>
<dbReference type="InterPro" id="IPR027417">
    <property type="entry name" value="P-loop_NTPase"/>
</dbReference>
<dbReference type="EMBL" id="CAAALY010060446">
    <property type="protein sequence ID" value="VEL23174.1"/>
    <property type="molecule type" value="Genomic_DNA"/>
</dbReference>
<dbReference type="AlphaFoldDB" id="A0A3S5CI35"/>
<dbReference type="FunFam" id="3.40.50.300:FF:000716">
    <property type="entry name" value="ATP-dependent RNA helicase DDX1"/>
    <property type="match status" value="1"/>
</dbReference>
<feature type="domain" description="DEAD/DEAH-box helicase" evidence="5">
    <location>
        <begin position="28"/>
        <end position="71"/>
    </location>
</feature>
<dbReference type="InterPro" id="IPR011545">
    <property type="entry name" value="DEAD/DEAH_box_helicase_dom"/>
</dbReference>
<dbReference type="EC" id="3.6.4.13" evidence="4"/>
<evidence type="ECO:0000256" key="4">
    <source>
        <dbReference type="RuleBase" id="RU365068"/>
    </source>
</evidence>
<reference evidence="6" key="1">
    <citation type="submission" date="2018-11" db="EMBL/GenBank/DDBJ databases">
        <authorList>
            <consortium name="Pathogen Informatics"/>
        </authorList>
    </citation>
    <scope>NUCLEOTIDE SEQUENCE</scope>
</reference>
<comment type="caution">
    <text evidence="6">The sequence shown here is derived from an EMBL/GenBank/DDBJ whole genome shotgun (WGS) entry which is preliminary data.</text>
</comment>
<comment type="similarity">
    <text evidence="4">Belongs to the DEAD box helicase family.</text>
</comment>
<keyword evidence="3 4" id="KW-0067">ATP-binding</keyword>
<evidence type="ECO:0000256" key="1">
    <source>
        <dbReference type="ARBA" id="ARBA00022741"/>
    </source>
</evidence>
<keyword evidence="2 4" id="KW-0378">Hydrolase</keyword>